<dbReference type="SUPFAM" id="SSF54975">
    <property type="entry name" value="Acylphosphatase/BLUF domain-like"/>
    <property type="match status" value="1"/>
</dbReference>
<gene>
    <name evidence="2" type="ORF">L9F63_013983</name>
</gene>
<reference evidence="2" key="1">
    <citation type="journal article" date="2023" name="IScience">
        <title>Live-bearing cockroach genome reveals convergent evolutionary mechanisms linked to viviparity in insects and beyond.</title>
        <authorList>
            <person name="Fouks B."/>
            <person name="Harrison M.C."/>
            <person name="Mikhailova A.A."/>
            <person name="Marchal E."/>
            <person name="English S."/>
            <person name="Carruthers M."/>
            <person name="Jennings E.C."/>
            <person name="Chiamaka E.L."/>
            <person name="Frigard R.A."/>
            <person name="Pippel M."/>
            <person name="Attardo G.M."/>
            <person name="Benoit J.B."/>
            <person name="Bornberg-Bauer E."/>
            <person name="Tobe S.S."/>
        </authorList>
    </citation>
    <scope>NUCLEOTIDE SEQUENCE</scope>
    <source>
        <strain evidence="2">Stay&amp;Tobe</strain>
    </source>
</reference>
<evidence type="ECO:0000313" key="3">
    <source>
        <dbReference type="Proteomes" id="UP001233999"/>
    </source>
</evidence>
<comment type="caution">
    <text evidence="2">The sequence shown here is derived from an EMBL/GenBank/DDBJ whole genome shotgun (WGS) entry which is preliminary data.</text>
</comment>
<name>A0AAD8A919_DIPPU</name>
<dbReference type="PANTHER" id="PTHR34035">
    <property type="entry name" value="TESTIS-EXPRESSED PROTEIN 47"/>
    <property type="match status" value="1"/>
</dbReference>
<dbReference type="EMBL" id="JASPKZ010002724">
    <property type="protein sequence ID" value="KAJ9594709.1"/>
    <property type="molecule type" value="Genomic_DNA"/>
</dbReference>
<evidence type="ECO:0000259" key="1">
    <source>
        <dbReference type="PROSITE" id="PS50925"/>
    </source>
</evidence>
<sequence length="268" mass="31670">MTEGVRTLYDVVKEKLYKADRQTYLHRIIYIGVHHFTRQPTVEKFFEDIVIQVNDQELDEFLTGFLLYYEEHFIHVVEGSQGTILRHLRRIFTALSMGTASLETMKVLIACHNIKQRFFKQWIALRARPSVLIEDITIEDDKEGTWRPIKSCITKMYKLAAFIYEKQERTDLYCLASDLPLQSKNIPEVRLISFILTSKVLMDLKDYADAYFYICKRKSYHELIWPPLEDLVPYNILTQEESLFLCDRITLNEDVQPDTNLKTKSVRV</sequence>
<protein>
    <recommendedName>
        <fullName evidence="1">BLUF domain-containing protein</fullName>
    </recommendedName>
</protein>
<dbReference type="GO" id="GO:0071949">
    <property type="term" value="F:FAD binding"/>
    <property type="evidence" value="ECO:0007669"/>
    <property type="project" value="InterPro"/>
</dbReference>
<dbReference type="GO" id="GO:0009882">
    <property type="term" value="F:blue light photoreceptor activity"/>
    <property type="evidence" value="ECO:0007669"/>
    <property type="project" value="InterPro"/>
</dbReference>
<feature type="domain" description="BLUF" evidence="1">
    <location>
        <begin position="25"/>
        <end position="125"/>
    </location>
</feature>
<dbReference type="PROSITE" id="PS50925">
    <property type="entry name" value="BLUF"/>
    <property type="match status" value="1"/>
</dbReference>
<dbReference type="PANTHER" id="PTHR34035:SF1">
    <property type="entry name" value="TESTIS-EXPRESSED PROTEIN 47"/>
    <property type="match status" value="1"/>
</dbReference>
<reference evidence="2" key="2">
    <citation type="submission" date="2023-05" db="EMBL/GenBank/DDBJ databases">
        <authorList>
            <person name="Fouks B."/>
        </authorList>
    </citation>
    <scope>NUCLEOTIDE SEQUENCE</scope>
    <source>
        <strain evidence="2">Stay&amp;Tobe</strain>
        <tissue evidence="2">Testes</tissue>
    </source>
</reference>
<dbReference type="InterPro" id="IPR036046">
    <property type="entry name" value="Acylphosphatase-like_dom_sf"/>
</dbReference>
<organism evidence="2 3">
    <name type="scientific">Diploptera punctata</name>
    <name type="common">Pacific beetle cockroach</name>
    <dbReference type="NCBI Taxonomy" id="6984"/>
    <lineage>
        <taxon>Eukaryota</taxon>
        <taxon>Metazoa</taxon>
        <taxon>Ecdysozoa</taxon>
        <taxon>Arthropoda</taxon>
        <taxon>Hexapoda</taxon>
        <taxon>Insecta</taxon>
        <taxon>Pterygota</taxon>
        <taxon>Neoptera</taxon>
        <taxon>Polyneoptera</taxon>
        <taxon>Dictyoptera</taxon>
        <taxon>Blattodea</taxon>
        <taxon>Blaberoidea</taxon>
        <taxon>Blaberidae</taxon>
        <taxon>Diplopterinae</taxon>
        <taxon>Diploptera</taxon>
    </lineage>
</organism>
<keyword evidence="3" id="KW-1185">Reference proteome</keyword>
<accession>A0AAD8A919</accession>
<dbReference type="Gene3D" id="3.30.70.100">
    <property type="match status" value="1"/>
</dbReference>
<dbReference type="InterPro" id="IPR055308">
    <property type="entry name" value="TEX47-like"/>
</dbReference>
<proteinExistence type="predicted"/>
<dbReference type="AlphaFoldDB" id="A0AAD8A919"/>
<dbReference type="Pfam" id="PF24787">
    <property type="entry name" value="TEX47"/>
    <property type="match status" value="1"/>
</dbReference>
<dbReference type="Proteomes" id="UP001233999">
    <property type="component" value="Unassembled WGS sequence"/>
</dbReference>
<evidence type="ECO:0000313" key="2">
    <source>
        <dbReference type="EMBL" id="KAJ9594709.1"/>
    </source>
</evidence>
<dbReference type="InterPro" id="IPR007024">
    <property type="entry name" value="BLUF_domain"/>
</dbReference>